<proteinExistence type="predicted"/>
<dbReference type="STRING" id="1335309.GA0116948_101406"/>
<keyword evidence="2" id="KW-1003">Cell membrane</keyword>
<evidence type="ECO:0000256" key="1">
    <source>
        <dbReference type="ARBA" id="ARBA00004533"/>
    </source>
</evidence>
<evidence type="ECO:0000256" key="5">
    <source>
        <dbReference type="ARBA" id="ARBA00023136"/>
    </source>
</evidence>
<name>A0A1C3ZHX2_9BACT</name>
<dbReference type="Pfam" id="PF03279">
    <property type="entry name" value="Lip_A_acyltrans"/>
    <property type="match status" value="1"/>
</dbReference>
<dbReference type="EMBL" id="FMAR01000001">
    <property type="protein sequence ID" value="SCB81964.1"/>
    <property type="molecule type" value="Genomic_DNA"/>
</dbReference>
<keyword evidence="9" id="KW-1185">Reference proteome</keyword>
<keyword evidence="7" id="KW-1133">Transmembrane helix</keyword>
<evidence type="ECO:0000256" key="7">
    <source>
        <dbReference type="SAM" id="Phobius"/>
    </source>
</evidence>
<dbReference type="Proteomes" id="UP000242818">
    <property type="component" value="Unassembled WGS sequence"/>
</dbReference>
<evidence type="ECO:0000313" key="8">
    <source>
        <dbReference type="EMBL" id="SCB81964.1"/>
    </source>
</evidence>
<dbReference type="OrthoDB" id="9808633at2"/>
<dbReference type="InterPro" id="IPR004960">
    <property type="entry name" value="LipA_acyltrans"/>
</dbReference>
<evidence type="ECO:0000256" key="2">
    <source>
        <dbReference type="ARBA" id="ARBA00022475"/>
    </source>
</evidence>
<dbReference type="CDD" id="cd07984">
    <property type="entry name" value="LPLAT_LABLAT-like"/>
    <property type="match status" value="1"/>
</dbReference>
<dbReference type="GO" id="GO:0005886">
    <property type="term" value="C:plasma membrane"/>
    <property type="evidence" value="ECO:0007669"/>
    <property type="project" value="UniProtKB-SubCell"/>
</dbReference>
<dbReference type="AlphaFoldDB" id="A0A1C3ZHX2"/>
<evidence type="ECO:0000313" key="9">
    <source>
        <dbReference type="Proteomes" id="UP000242818"/>
    </source>
</evidence>
<keyword evidence="6 8" id="KW-0012">Acyltransferase</keyword>
<feature type="transmembrane region" description="Helical" evidence="7">
    <location>
        <begin position="30"/>
        <end position="49"/>
    </location>
</feature>
<evidence type="ECO:0000256" key="3">
    <source>
        <dbReference type="ARBA" id="ARBA00022519"/>
    </source>
</evidence>
<reference evidence="8 9" key="1">
    <citation type="submission" date="2016-08" db="EMBL/GenBank/DDBJ databases">
        <authorList>
            <person name="Seilhamer J.J."/>
        </authorList>
    </citation>
    <scope>NUCLEOTIDE SEQUENCE [LARGE SCALE GENOMIC DNA]</scope>
    <source>
        <strain evidence="8 9">A37T2</strain>
    </source>
</reference>
<evidence type="ECO:0000256" key="6">
    <source>
        <dbReference type="ARBA" id="ARBA00023315"/>
    </source>
</evidence>
<evidence type="ECO:0000256" key="4">
    <source>
        <dbReference type="ARBA" id="ARBA00022679"/>
    </source>
</evidence>
<keyword evidence="4 8" id="KW-0808">Transferase</keyword>
<keyword evidence="3" id="KW-0997">Cell inner membrane</keyword>
<accession>A0A1C3ZHX2</accession>
<keyword evidence="7" id="KW-0812">Transmembrane</keyword>
<comment type="subcellular location">
    <subcellularLocation>
        <location evidence="1">Cell inner membrane</location>
    </subcellularLocation>
</comment>
<keyword evidence="5 7" id="KW-0472">Membrane</keyword>
<dbReference type="PANTHER" id="PTHR30606">
    <property type="entry name" value="LIPID A BIOSYNTHESIS LAUROYL ACYLTRANSFERASE"/>
    <property type="match status" value="1"/>
</dbReference>
<sequence length="309" mass="35711">MPAWEGKSKGTPLGYRVFISLLRMGGVYPAYFLLRLVSLYYCLFSFSTTKYSYRYFRRRIHFGRWRSGWAVYHNYYRFGQTIIDKVVVMANMPSPFTFEFDGEIHLRNIIAAKQGGILLSAHAGNWEVAGYLFERLQTPIHIVMYDGEHAQIKAYLESVTGQRKVHIIVIKNDLSHIYAINDALHKNELVCMHADRFMEGNKTVQVPFLGHVAAFPAGPFLLAATFKVPVCVVFAFKESATHYHLSATPPKYYHGRRQEGKNEAVHDFVQALEEKVRQYPEQWYNYYDFWQEDPAPAGQHLPEKTAGTH</sequence>
<dbReference type="PANTHER" id="PTHR30606:SF9">
    <property type="entry name" value="LIPID A BIOSYNTHESIS LAUROYLTRANSFERASE"/>
    <property type="match status" value="1"/>
</dbReference>
<organism evidence="8 9">
    <name type="scientific">Chitinophaga costaii</name>
    <dbReference type="NCBI Taxonomy" id="1335309"/>
    <lineage>
        <taxon>Bacteria</taxon>
        <taxon>Pseudomonadati</taxon>
        <taxon>Bacteroidota</taxon>
        <taxon>Chitinophagia</taxon>
        <taxon>Chitinophagales</taxon>
        <taxon>Chitinophagaceae</taxon>
        <taxon>Chitinophaga</taxon>
    </lineage>
</organism>
<dbReference type="GO" id="GO:0009247">
    <property type="term" value="P:glycolipid biosynthetic process"/>
    <property type="evidence" value="ECO:0007669"/>
    <property type="project" value="UniProtKB-ARBA"/>
</dbReference>
<dbReference type="GO" id="GO:0016746">
    <property type="term" value="F:acyltransferase activity"/>
    <property type="evidence" value="ECO:0007669"/>
    <property type="project" value="UniProtKB-KW"/>
</dbReference>
<dbReference type="RefSeq" id="WP_089708478.1">
    <property type="nucleotide sequence ID" value="NZ_FMAR01000001.1"/>
</dbReference>
<protein>
    <submittedName>
        <fullName evidence="8">Predicted acyltransferase, LPLAT superfamily</fullName>
    </submittedName>
</protein>
<gene>
    <name evidence="8" type="ORF">GA0116948_101406</name>
</gene>